<dbReference type="SMART" id="SM00399">
    <property type="entry name" value="ZnF_C4"/>
    <property type="match status" value="1"/>
</dbReference>
<evidence type="ECO:0000256" key="5">
    <source>
        <dbReference type="ARBA" id="ARBA00023125"/>
    </source>
</evidence>
<dbReference type="SUPFAM" id="SSF48508">
    <property type="entry name" value="Nuclear receptor ligand-binding domain"/>
    <property type="match status" value="1"/>
</dbReference>
<organism evidence="11 12">
    <name type="scientific">Dreissena polymorpha</name>
    <name type="common">Zebra mussel</name>
    <name type="synonym">Mytilus polymorpha</name>
    <dbReference type="NCBI Taxonomy" id="45954"/>
    <lineage>
        <taxon>Eukaryota</taxon>
        <taxon>Metazoa</taxon>
        <taxon>Spiralia</taxon>
        <taxon>Lophotrochozoa</taxon>
        <taxon>Mollusca</taxon>
        <taxon>Bivalvia</taxon>
        <taxon>Autobranchia</taxon>
        <taxon>Heteroconchia</taxon>
        <taxon>Euheterodonta</taxon>
        <taxon>Imparidentia</taxon>
        <taxon>Neoheterodontei</taxon>
        <taxon>Myida</taxon>
        <taxon>Dreissenoidea</taxon>
        <taxon>Dreissenidae</taxon>
        <taxon>Dreissena</taxon>
    </lineage>
</organism>
<dbReference type="InterPro" id="IPR035500">
    <property type="entry name" value="NHR-like_dom_sf"/>
</dbReference>
<dbReference type="PROSITE" id="PS51030">
    <property type="entry name" value="NUCLEAR_REC_DBD_2"/>
    <property type="match status" value="1"/>
</dbReference>
<dbReference type="GO" id="GO:0030154">
    <property type="term" value="P:cell differentiation"/>
    <property type="evidence" value="ECO:0007669"/>
    <property type="project" value="TreeGrafter"/>
</dbReference>
<gene>
    <name evidence="11" type="ORF">DPMN_065991</name>
</gene>
<name>A0A9D3YT67_DREPO</name>
<dbReference type="SUPFAM" id="SSF57716">
    <property type="entry name" value="Glucocorticoid receptor-like (DNA-binding domain)"/>
    <property type="match status" value="1"/>
</dbReference>
<dbReference type="PROSITE" id="PS51843">
    <property type="entry name" value="NR_LBD"/>
    <property type="match status" value="1"/>
</dbReference>
<dbReference type="EMBL" id="JAIWYP010000014">
    <property type="protein sequence ID" value="KAH3706603.1"/>
    <property type="molecule type" value="Genomic_DNA"/>
</dbReference>
<keyword evidence="12" id="KW-1185">Reference proteome</keyword>
<dbReference type="Gene3D" id="3.30.50.10">
    <property type="entry name" value="Erythroid Transcription Factor GATA-1, subunit A"/>
    <property type="match status" value="1"/>
</dbReference>
<evidence type="ECO:0000256" key="4">
    <source>
        <dbReference type="ARBA" id="ARBA00023015"/>
    </source>
</evidence>
<dbReference type="Proteomes" id="UP000828390">
    <property type="component" value="Unassembled WGS sequence"/>
</dbReference>
<evidence type="ECO:0000259" key="10">
    <source>
        <dbReference type="PROSITE" id="PS51843"/>
    </source>
</evidence>
<keyword evidence="1" id="KW-0479">Metal-binding</keyword>
<keyword evidence="4" id="KW-0805">Transcription regulation</keyword>
<feature type="non-terminal residue" evidence="11">
    <location>
        <position position="376"/>
    </location>
</feature>
<proteinExistence type="predicted"/>
<dbReference type="InterPro" id="IPR001628">
    <property type="entry name" value="Znf_hrmn_rcpt"/>
</dbReference>
<dbReference type="GO" id="GO:0004879">
    <property type="term" value="F:nuclear receptor activity"/>
    <property type="evidence" value="ECO:0007669"/>
    <property type="project" value="TreeGrafter"/>
</dbReference>
<dbReference type="GO" id="GO:0000122">
    <property type="term" value="P:negative regulation of transcription by RNA polymerase II"/>
    <property type="evidence" value="ECO:0007669"/>
    <property type="project" value="TreeGrafter"/>
</dbReference>
<dbReference type="Pfam" id="PF00105">
    <property type="entry name" value="zf-C4"/>
    <property type="match status" value="1"/>
</dbReference>
<dbReference type="InterPro" id="IPR013088">
    <property type="entry name" value="Znf_NHR/GATA"/>
</dbReference>
<dbReference type="GO" id="GO:0000978">
    <property type="term" value="F:RNA polymerase II cis-regulatory region sequence-specific DNA binding"/>
    <property type="evidence" value="ECO:0007669"/>
    <property type="project" value="TreeGrafter"/>
</dbReference>
<keyword evidence="5" id="KW-0238">DNA-binding</keyword>
<dbReference type="InterPro" id="IPR050234">
    <property type="entry name" value="Nuclear_hormone_rcpt_NR1"/>
</dbReference>
<evidence type="ECO:0000256" key="3">
    <source>
        <dbReference type="ARBA" id="ARBA00022833"/>
    </source>
</evidence>
<dbReference type="PANTHER" id="PTHR24082:SF283">
    <property type="entry name" value="NUCLEAR HORMONE RECEPTOR HR96"/>
    <property type="match status" value="1"/>
</dbReference>
<feature type="domain" description="NR LBD" evidence="10">
    <location>
        <begin position="135"/>
        <end position="374"/>
    </location>
</feature>
<keyword evidence="3" id="KW-0862">Zinc</keyword>
<dbReference type="InterPro" id="IPR001723">
    <property type="entry name" value="Nuclear_hrmn_rcpt"/>
</dbReference>
<keyword evidence="6" id="KW-0804">Transcription</keyword>
<evidence type="ECO:0000256" key="7">
    <source>
        <dbReference type="ARBA" id="ARBA00023170"/>
    </source>
</evidence>
<dbReference type="Pfam" id="PF00104">
    <property type="entry name" value="Hormone_recep"/>
    <property type="match status" value="1"/>
</dbReference>
<evidence type="ECO:0000256" key="6">
    <source>
        <dbReference type="ARBA" id="ARBA00023163"/>
    </source>
</evidence>
<feature type="domain" description="Nuclear receptor" evidence="9">
    <location>
        <begin position="1"/>
        <end position="40"/>
    </location>
</feature>
<comment type="caution">
    <text evidence="11">The sequence shown here is derived from an EMBL/GenBank/DDBJ whole genome shotgun (WGS) entry which is preliminary data.</text>
</comment>
<dbReference type="PRINTS" id="PR00398">
    <property type="entry name" value="STRDHORMONER"/>
</dbReference>
<protein>
    <submittedName>
        <fullName evidence="11">Uncharacterized protein</fullName>
    </submittedName>
</protein>
<reference evidence="11" key="2">
    <citation type="submission" date="2020-11" db="EMBL/GenBank/DDBJ databases">
        <authorList>
            <person name="McCartney M.A."/>
            <person name="Auch B."/>
            <person name="Kono T."/>
            <person name="Mallez S."/>
            <person name="Becker A."/>
            <person name="Gohl D.M."/>
            <person name="Silverstein K.A.T."/>
            <person name="Koren S."/>
            <person name="Bechman K.B."/>
            <person name="Herman A."/>
            <person name="Abrahante J.E."/>
            <person name="Garbe J."/>
        </authorList>
    </citation>
    <scope>NUCLEOTIDE SEQUENCE</scope>
    <source>
        <strain evidence="11">Duluth1</strain>
        <tissue evidence="11">Whole animal</tissue>
    </source>
</reference>
<dbReference type="GO" id="GO:0045944">
    <property type="term" value="P:positive regulation of transcription by RNA polymerase II"/>
    <property type="evidence" value="ECO:0007669"/>
    <property type="project" value="TreeGrafter"/>
</dbReference>
<evidence type="ECO:0000259" key="9">
    <source>
        <dbReference type="PROSITE" id="PS51030"/>
    </source>
</evidence>
<evidence type="ECO:0000313" key="12">
    <source>
        <dbReference type="Proteomes" id="UP000828390"/>
    </source>
</evidence>
<evidence type="ECO:0000256" key="2">
    <source>
        <dbReference type="ARBA" id="ARBA00022771"/>
    </source>
</evidence>
<keyword evidence="7" id="KW-0675">Receptor</keyword>
<dbReference type="AlphaFoldDB" id="A0A9D3YT67"/>
<dbReference type="GO" id="GO:0008270">
    <property type="term" value="F:zinc ion binding"/>
    <property type="evidence" value="ECO:0007669"/>
    <property type="project" value="UniProtKB-KW"/>
</dbReference>
<reference evidence="11" key="1">
    <citation type="journal article" date="2019" name="bioRxiv">
        <title>The Genome of the Zebra Mussel, Dreissena polymorpha: A Resource for Invasive Species Research.</title>
        <authorList>
            <person name="McCartney M.A."/>
            <person name="Auch B."/>
            <person name="Kono T."/>
            <person name="Mallez S."/>
            <person name="Zhang Y."/>
            <person name="Obille A."/>
            <person name="Becker A."/>
            <person name="Abrahante J.E."/>
            <person name="Garbe J."/>
            <person name="Badalamenti J.P."/>
            <person name="Herman A."/>
            <person name="Mangelson H."/>
            <person name="Liachko I."/>
            <person name="Sullivan S."/>
            <person name="Sone E.D."/>
            <person name="Koren S."/>
            <person name="Silverstein K.A.T."/>
            <person name="Beckman K.B."/>
            <person name="Gohl D.M."/>
        </authorList>
    </citation>
    <scope>NUCLEOTIDE SEQUENCE</scope>
    <source>
        <strain evidence="11">Duluth1</strain>
        <tissue evidence="11">Whole animal</tissue>
    </source>
</reference>
<accession>A0A9D3YT67</accession>
<dbReference type="PANTHER" id="PTHR24082">
    <property type="entry name" value="NUCLEAR HORMONE RECEPTOR"/>
    <property type="match status" value="1"/>
</dbReference>
<evidence type="ECO:0000256" key="8">
    <source>
        <dbReference type="ARBA" id="ARBA00023242"/>
    </source>
</evidence>
<evidence type="ECO:0000256" key="1">
    <source>
        <dbReference type="ARBA" id="ARBA00022723"/>
    </source>
</evidence>
<dbReference type="InterPro" id="IPR000536">
    <property type="entry name" value="Nucl_hrmn_rcpt_lig-bd"/>
</dbReference>
<dbReference type="SMART" id="SM00430">
    <property type="entry name" value="HOLI"/>
    <property type="match status" value="1"/>
</dbReference>
<evidence type="ECO:0000313" key="11">
    <source>
        <dbReference type="EMBL" id="KAH3706603.1"/>
    </source>
</evidence>
<sequence>TLACLFESNCSIDIRTRRFCPHCRLAKCYDVGMKKEMILDDDSRKARMQKVMQNRTRKGSKQPDPMLHLVKEEPIDADMLPDQSDSSRADHTEDSILDVEQSMLTVERGAILQEIDRSLSANGFDDILDPEFTDKDPALFRQVTAAEHGLFKNLGAVYTATLGDMLSDVNPMEQRYNSCSDLINNSTIAVRKLIKYIKKLEDFQQLPTDDQLTMLKSCILSAILLRSAWFYDIENEGWMTPTGCISAKILKNAVGYSEVYEAHIGFCKRVKTLFEDDSRLFSLVQMLCIFSPINTELKVKPEVANLQDKYLILLKHYLEWKFSYIQCAAVFTQIINLISEMKNLSDVHYAIILRANPSEIEPLMLEVFNLKKPLTA</sequence>
<keyword evidence="8" id="KW-0539">Nucleus</keyword>
<dbReference type="Gene3D" id="1.10.565.10">
    <property type="entry name" value="Retinoid X Receptor"/>
    <property type="match status" value="1"/>
</dbReference>
<keyword evidence="2" id="KW-0863">Zinc-finger</keyword>